<evidence type="ECO:0000256" key="4">
    <source>
        <dbReference type="ARBA" id="ARBA00022807"/>
    </source>
</evidence>
<keyword evidence="7" id="KW-1185">Reference proteome</keyword>
<dbReference type="InterPro" id="IPR022682">
    <property type="entry name" value="Calpain_domain_III"/>
</dbReference>
<reference evidence="6" key="2">
    <citation type="journal article" date="2021" name="Genome Biol. Evol.">
        <title>Developing a high-quality reference genome for a parasitic bivalve with doubly uniparental inheritance (Bivalvia: Unionida).</title>
        <authorList>
            <person name="Smith C.H."/>
        </authorList>
    </citation>
    <scope>NUCLEOTIDE SEQUENCE</scope>
    <source>
        <strain evidence="6">CHS0354</strain>
        <tissue evidence="6">Mantle</tissue>
    </source>
</reference>
<evidence type="ECO:0000259" key="5">
    <source>
        <dbReference type="SMART" id="SM00720"/>
    </source>
</evidence>
<dbReference type="GO" id="GO:0004198">
    <property type="term" value="F:calcium-dependent cysteine-type endopeptidase activity"/>
    <property type="evidence" value="ECO:0007669"/>
    <property type="project" value="InterPro"/>
</dbReference>
<evidence type="ECO:0000256" key="3">
    <source>
        <dbReference type="ARBA" id="ARBA00022801"/>
    </source>
</evidence>
<keyword evidence="4" id="KW-0788">Thiol protease</keyword>
<evidence type="ECO:0000313" key="6">
    <source>
        <dbReference type="EMBL" id="KAK3595473.1"/>
    </source>
</evidence>
<dbReference type="PANTHER" id="PTHR10183">
    <property type="entry name" value="CALPAIN"/>
    <property type="match status" value="1"/>
</dbReference>
<evidence type="ECO:0000256" key="2">
    <source>
        <dbReference type="ARBA" id="ARBA00022670"/>
    </source>
</evidence>
<dbReference type="Pfam" id="PF01067">
    <property type="entry name" value="Calpain_III"/>
    <property type="match status" value="1"/>
</dbReference>
<dbReference type="EMBL" id="JAEAOA010000272">
    <property type="protein sequence ID" value="KAK3595473.1"/>
    <property type="molecule type" value="Genomic_DNA"/>
</dbReference>
<feature type="non-terminal residue" evidence="6">
    <location>
        <position position="105"/>
    </location>
</feature>
<dbReference type="Gene3D" id="2.60.120.380">
    <property type="match status" value="1"/>
</dbReference>
<evidence type="ECO:0000313" key="7">
    <source>
        <dbReference type="Proteomes" id="UP001195483"/>
    </source>
</evidence>
<proteinExistence type="inferred from homology"/>
<dbReference type="AlphaFoldDB" id="A0AAE0SPD4"/>
<reference evidence="6" key="3">
    <citation type="submission" date="2023-05" db="EMBL/GenBank/DDBJ databases">
        <authorList>
            <person name="Smith C.H."/>
        </authorList>
    </citation>
    <scope>NUCLEOTIDE SEQUENCE</scope>
    <source>
        <strain evidence="6">CHS0354</strain>
        <tissue evidence="6">Mantle</tissue>
    </source>
</reference>
<dbReference type="Proteomes" id="UP001195483">
    <property type="component" value="Unassembled WGS sequence"/>
</dbReference>
<dbReference type="InterPro" id="IPR022683">
    <property type="entry name" value="Calpain_III"/>
</dbReference>
<dbReference type="SUPFAM" id="SSF49758">
    <property type="entry name" value="Calpain large subunit, middle domain (domain III)"/>
    <property type="match status" value="1"/>
</dbReference>
<dbReference type="GO" id="GO:0006508">
    <property type="term" value="P:proteolysis"/>
    <property type="evidence" value="ECO:0007669"/>
    <property type="project" value="UniProtKB-KW"/>
</dbReference>
<name>A0AAE0SPD4_9BIVA</name>
<dbReference type="InterPro" id="IPR022684">
    <property type="entry name" value="Calpain_cysteine_protease"/>
</dbReference>
<dbReference type="GO" id="GO:0005737">
    <property type="term" value="C:cytoplasm"/>
    <property type="evidence" value="ECO:0007669"/>
    <property type="project" value="TreeGrafter"/>
</dbReference>
<sequence length="105" mass="12077">FMFDIGGQQDKIMVSLEQHDLSHREQGQKLNKIGFQIMKVEENRRYKVHINGELTFKSDYIQSRSIFGTTELKKGRYVLIPTTKDQGDTGKFMLRLYTGSSASGK</sequence>
<dbReference type="SMART" id="SM00720">
    <property type="entry name" value="calpain_III"/>
    <property type="match status" value="1"/>
</dbReference>
<dbReference type="InterPro" id="IPR036213">
    <property type="entry name" value="Calpain_III_sf"/>
</dbReference>
<organism evidence="6 7">
    <name type="scientific">Potamilus streckersoni</name>
    <dbReference type="NCBI Taxonomy" id="2493646"/>
    <lineage>
        <taxon>Eukaryota</taxon>
        <taxon>Metazoa</taxon>
        <taxon>Spiralia</taxon>
        <taxon>Lophotrochozoa</taxon>
        <taxon>Mollusca</taxon>
        <taxon>Bivalvia</taxon>
        <taxon>Autobranchia</taxon>
        <taxon>Heteroconchia</taxon>
        <taxon>Palaeoheterodonta</taxon>
        <taxon>Unionida</taxon>
        <taxon>Unionoidea</taxon>
        <taxon>Unionidae</taxon>
        <taxon>Ambleminae</taxon>
        <taxon>Lampsilini</taxon>
        <taxon>Potamilus</taxon>
    </lineage>
</organism>
<feature type="domain" description="Peptidase C2 calpain" evidence="5">
    <location>
        <begin position="1"/>
        <end position="105"/>
    </location>
</feature>
<reference evidence="6" key="1">
    <citation type="journal article" date="2021" name="Genome Biol. Evol.">
        <title>A High-Quality Reference Genome for a Parasitic Bivalve with Doubly Uniparental Inheritance (Bivalvia: Unionida).</title>
        <authorList>
            <person name="Smith C.H."/>
        </authorList>
    </citation>
    <scope>NUCLEOTIDE SEQUENCE</scope>
    <source>
        <strain evidence="6">CHS0354</strain>
    </source>
</reference>
<protein>
    <recommendedName>
        <fullName evidence="5">Peptidase C2 calpain domain-containing protein</fullName>
    </recommendedName>
</protein>
<dbReference type="PANTHER" id="PTHR10183:SF379">
    <property type="entry name" value="CALPAIN-5"/>
    <property type="match status" value="1"/>
</dbReference>
<evidence type="ECO:0000256" key="1">
    <source>
        <dbReference type="ARBA" id="ARBA00007623"/>
    </source>
</evidence>
<accession>A0AAE0SPD4</accession>
<keyword evidence="2" id="KW-0645">Protease</keyword>
<keyword evidence="3" id="KW-0378">Hydrolase</keyword>
<comment type="similarity">
    <text evidence="1">Belongs to the peptidase C2 family.</text>
</comment>
<comment type="caution">
    <text evidence="6">The sequence shown here is derived from an EMBL/GenBank/DDBJ whole genome shotgun (WGS) entry which is preliminary data.</text>
</comment>
<gene>
    <name evidence="6" type="ORF">CHS0354_003461</name>
</gene>